<evidence type="ECO:0000313" key="3">
    <source>
        <dbReference type="Proteomes" id="UP000246702"/>
    </source>
</evidence>
<proteinExistence type="predicted"/>
<dbReference type="Proteomes" id="UP000246702">
    <property type="component" value="Unassembled WGS sequence"/>
</dbReference>
<dbReference type="GeneID" id="37108927"/>
<keyword evidence="3" id="KW-1185">Reference proteome</keyword>
<name>A0A317V585_9EURO</name>
<feature type="region of interest" description="Disordered" evidence="1">
    <location>
        <begin position="84"/>
        <end position="106"/>
    </location>
</feature>
<sequence>MHDIQTRRLFHGVIGLADHPSWGIPAEVQSEIRDCRADCRNSPEGLQPCRVSMRELISETRRRLSPFRKMIDASGLVSLDFKLNPQSSNRPGTRNPVLSAPAGSNGRACRNSSSWVLLLFLVSARCILLQEAVRLNSLWCIPGLHFLLGCIRTGGHPRR</sequence>
<organism evidence="2 3">
    <name type="scientific">Aspergillus sclerotioniger CBS 115572</name>
    <dbReference type="NCBI Taxonomy" id="1450535"/>
    <lineage>
        <taxon>Eukaryota</taxon>
        <taxon>Fungi</taxon>
        <taxon>Dikarya</taxon>
        <taxon>Ascomycota</taxon>
        <taxon>Pezizomycotina</taxon>
        <taxon>Eurotiomycetes</taxon>
        <taxon>Eurotiomycetidae</taxon>
        <taxon>Eurotiales</taxon>
        <taxon>Aspergillaceae</taxon>
        <taxon>Aspergillus</taxon>
        <taxon>Aspergillus subgen. Circumdati</taxon>
    </lineage>
</organism>
<protein>
    <submittedName>
        <fullName evidence="2">Uncharacterized protein</fullName>
    </submittedName>
</protein>
<accession>A0A317V585</accession>
<dbReference type="EMBL" id="MSFK01000046">
    <property type="protein sequence ID" value="PWY68012.1"/>
    <property type="molecule type" value="Genomic_DNA"/>
</dbReference>
<reference evidence="2 3" key="1">
    <citation type="submission" date="2016-12" db="EMBL/GenBank/DDBJ databases">
        <title>The genomes of Aspergillus section Nigri reveals drivers in fungal speciation.</title>
        <authorList>
            <consortium name="DOE Joint Genome Institute"/>
            <person name="Vesth T.C."/>
            <person name="Nybo J."/>
            <person name="Theobald S."/>
            <person name="Brandl J."/>
            <person name="Frisvad J.C."/>
            <person name="Nielsen K.F."/>
            <person name="Lyhne E.K."/>
            <person name="Kogle M.E."/>
            <person name="Kuo A."/>
            <person name="Riley R."/>
            <person name="Clum A."/>
            <person name="Nolan M."/>
            <person name="Lipzen A."/>
            <person name="Salamov A."/>
            <person name="Henrissat B."/>
            <person name="Wiebenga A."/>
            <person name="De Vries R.P."/>
            <person name="Grigoriev I.V."/>
            <person name="Mortensen U.H."/>
            <person name="Andersen M.R."/>
            <person name="Baker S.E."/>
        </authorList>
    </citation>
    <scope>NUCLEOTIDE SEQUENCE [LARGE SCALE GENOMIC DNA]</scope>
    <source>
        <strain evidence="2 3">CBS 115572</strain>
    </source>
</reference>
<dbReference type="AlphaFoldDB" id="A0A317V585"/>
<dbReference type="RefSeq" id="XP_025462061.1">
    <property type="nucleotide sequence ID" value="XM_025606784.1"/>
</dbReference>
<comment type="caution">
    <text evidence="2">The sequence shown here is derived from an EMBL/GenBank/DDBJ whole genome shotgun (WGS) entry which is preliminary data.</text>
</comment>
<evidence type="ECO:0000313" key="2">
    <source>
        <dbReference type="EMBL" id="PWY68012.1"/>
    </source>
</evidence>
<evidence type="ECO:0000256" key="1">
    <source>
        <dbReference type="SAM" id="MobiDB-lite"/>
    </source>
</evidence>
<gene>
    <name evidence="2" type="ORF">BO94DRAFT_305700</name>
</gene>